<keyword evidence="1" id="KW-0732">Signal</keyword>
<dbReference type="PANTHER" id="PTHR44086">
    <property type="entry name" value="THIOSULFATE SULFURTRANSFERASE RDL2, MITOCHONDRIAL-RELATED"/>
    <property type="match status" value="1"/>
</dbReference>
<sequence length="130" mass="14484">MKKLIPILLSALMFTGCARPSNHQTNTYRSITMDKAVNMMARETGYIILDVRRPDEFAAGHIPNAINVPNESIGTDEIPELPNKDQLIMVYCRSGRRSKEAAEKLVKLGYTNIVEFGGIIDWKGETVSGE</sequence>
<feature type="domain" description="Rhodanese" evidence="2">
    <location>
        <begin position="42"/>
        <end position="127"/>
    </location>
</feature>
<dbReference type="CDD" id="cd00158">
    <property type="entry name" value="RHOD"/>
    <property type="match status" value="1"/>
</dbReference>
<evidence type="ECO:0000256" key="1">
    <source>
        <dbReference type="SAM" id="SignalP"/>
    </source>
</evidence>
<dbReference type="Pfam" id="PF00581">
    <property type="entry name" value="Rhodanese"/>
    <property type="match status" value="1"/>
</dbReference>
<dbReference type="PROSITE" id="PS50206">
    <property type="entry name" value="RHODANESE_3"/>
    <property type="match status" value="1"/>
</dbReference>
<dbReference type="PANTHER" id="PTHR44086:SF10">
    <property type="entry name" value="THIOSULFATE SULFURTRANSFERASE_RHODANESE-LIKE DOMAIN-CONTAINING PROTEIN 3"/>
    <property type="match status" value="1"/>
</dbReference>
<dbReference type="InterPro" id="IPR036873">
    <property type="entry name" value="Rhodanese-like_dom_sf"/>
</dbReference>
<accession>R6UZQ9</accession>
<gene>
    <name evidence="3" type="ORF">BN580_00140</name>
</gene>
<evidence type="ECO:0000259" key="2">
    <source>
        <dbReference type="PROSITE" id="PS50206"/>
    </source>
</evidence>
<dbReference type="InterPro" id="IPR001763">
    <property type="entry name" value="Rhodanese-like_dom"/>
</dbReference>
<dbReference type="SMART" id="SM00450">
    <property type="entry name" value="RHOD"/>
    <property type="match status" value="1"/>
</dbReference>
<dbReference type="STRING" id="1263015.BN580_00140"/>
<reference evidence="3" key="1">
    <citation type="submission" date="2012-11" db="EMBL/GenBank/DDBJ databases">
        <title>Dependencies among metagenomic species, viruses, plasmids and units of genetic variation.</title>
        <authorList>
            <person name="Nielsen H.B."/>
            <person name="Almeida M."/>
            <person name="Juncker A.S."/>
            <person name="Rasmussen S."/>
            <person name="Li J."/>
            <person name="Sunagawa S."/>
            <person name="Plichta D."/>
            <person name="Gautier L."/>
            <person name="Le Chatelier E."/>
            <person name="Peletier E."/>
            <person name="Bonde I."/>
            <person name="Nielsen T."/>
            <person name="Manichanh C."/>
            <person name="Arumugam M."/>
            <person name="Batto J."/>
            <person name="Santos M.B.Q.D."/>
            <person name="Blom N."/>
            <person name="Borruel N."/>
            <person name="Burgdorf K.S."/>
            <person name="Boumezbeur F."/>
            <person name="Casellas F."/>
            <person name="Dore J."/>
            <person name="Guarner F."/>
            <person name="Hansen T."/>
            <person name="Hildebrand F."/>
            <person name="Kaas R.S."/>
            <person name="Kennedy S."/>
            <person name="Kristiansen K."/>
            <person name="Kultima J.R."/>
            <person name="Leonard P."/>
            <person name="Levenez F."/>
            <person name="Lund O."/>
            <person name="Moumen B."/>
            <person name="Le Paslier D."/>
            <person name="Pons N."/>
            <person name="Pedersen O."/>
            <person name="Prifti E."/>
            <person name="Qin J."/>
            <person name="Raes J."/>
            <person name="Tap J."/>
            <person name="Tims S."/>
            <person name="Ussery D.W."/>
            <person name="Yamada T."/>
            <person name="MetaHit consortium"/>
            <person name="Renault P."/>
            <person name="Sicheritz-Ponten T."/>
            <person name="Bork P."/>
            <person name="Wang J."/>
            <person name="Brunak S."/>
            <person name="Ehrlich S.D."/>
        </authorList>
    </citation>
    <scope>NUCLEOTIDE SEQUENCE [LARGE SCALE GENOMIC DNA]</scope>
</reference>
<proteinExistence type="predicted"/>
<evidence type="ECO:0000313" key="4">
    <source>
        <dbReference type="Proteomes" id="UP000017938"/>
    </source>
</evidence>
<evidence type="ECO:0000313" key="3">
    <source>
        <dbReference type="EMBL" id="CDC76002.1"/>
    </source>
</evidence>
<organism evidence="3 4">
    <name type="scientific">Candidatus Colimorpha enterica</name>
    <dbReference type="NCBI Taxonomy" id="3083063"/>
    <lineage>
        <taxon>Bacteria</taxon>
        <taxon>Pseudomonadati</taxon>
        <taxon>Bacteroidota</taxon>
        <taxon>Bacteroidia</taxon>
        <taxon>Bacteroidales</taxon>
        <taxon>Candidatus Colimorpha</taxon>
    </lineage>
</organism>
<dbReference type="Gene3D" id="3.40.250.10">
    <property type="entry name" value="Rhodanese-like domain"/>
    <property type="match status" value="1"/>
</dbReference>
<dbReference type="AlphaFoldDB" id="R6UZQ9"/>
<dbReference type="PROSITE" id="PS51257">
    <property type="entry name" value="PROKAR_LIPOPROTEIN"/>
    <property type="match status" value="1"/>
</dbReference>
<dbReference type="GO" id="GO:0004792">
    <property type="term" value="F:thiosulfate-cyanide sulfurtransferase activity"/>
    <property type="evidence" value="ECO:0007669"/>
    <property type="project" value="TreeGrafter"/>
</dbReference>
<feature type="signal peptide" evidence="1">
    <location>
        <begin position="1"/>
        <end position="18"/>
    </location>
</feature>
<dbReference type="SUPFAM" id="SSF52821">
    <property type="entry name" value="Rhodanese/Cell cycle control phosphatase"/>
    <property type="match status" value="1"/>
</dbReference>
<comment type="caution">
    <text evidence="3">The sequence shown here is derived from an EMBL/GenBank/DDBJ whole genome shotgun (WGS) entry which is preliminary data.</text>
</comment>
<feature type="chain" id="PRO_5039288058" evidence="1">
    <location>
        <begin position="19"/>
        <end position="130"/>
    </location>
</feature>
<dbReference type="EMBL" id="CBFW010000335">
    <property type="protein sequence ID" value="CDC76002.1"/>
    <property type="molecule type" value="Genomic_DNA"/>
</dbReference>
<dbReference type="Proteomes" id="UP000017938">
    <property type="component" value="Unassembled WGS sequence"/>
</dbReference>
<name>R6UZQ9_9BACT</name>
<protein>
    <submittedName>
        <fullName evidence="3">Putative phage shock protein E</fullName>
    </submittedName>
</protein>